<dbReference type="GO" id="GO:0046872">
    <property type="term" value="F:metal ion binding"/>
    <property type="evidence" value="ECO:0007669"/>
    <property type="project" value="UniProtKB-KW"/>
</dbReference>
<dbReference type="InterPro" id="IPR012341">
    <property type="entry name" value="6hp_glycosidase-like_sf"/>
</dbReference>
<feature type="binding site" evidence="1">
    <location>
        <position position="300"/>
    </location>
    <ligand>
        <name>Zn(2+)</name>
        <dbReference type="ChEBI" id="CHEBI:29105"/>
    </ligand>
</feature>
<accession>A0A1L7XB02</accession>
<keyword evidence="3" id="KW-1185">Reference proteome</keyword>
<evidence type="ECO:0000313" key="2">
    <source>
        <dbReference type="EMBL" id="CZR62195.1"/>
    </source>
</evidence>
<keyword evidence="1" id="KW-0862">Zinc</keyword>
<dbReference type="CDD" id="cd04794">
    <property type="entry name" value="euk_LANCL"/>
    <property type="match status" value="1"/>
</dbReference>
<organism evidence="2 3">
    <name type="scientific">Phialocephala subalpina</name>
    <dbReference type="NCBI Taxonomy" id="576137"/>
    <lineage>
        <taxon>Eukaryota</taxon>
        <taxon>Fungi</taxon>
        <taxon>Dikarya</taxon>
        <taxon>Ascomycota</taxon>
        <taxon>Pezizomycotina</taxon>
        <taxon>Leotiomycetes</taxon>
        <taxon>Helotiales</taxon>
        <taxon>Mollisiaceae</taxon>
        <taxon>Phialocephala</taxon>
        <taxon>Phialocephala fortinii species complex</taxon>
    </lineage>
</organism>
<dbReference type="SMART" id="SM01260">
    <property type="entry name" value="LANC_like"/>
    <property type="match status" value="1"/>
</dbReference>
<name>A0A1L7XB02_9HELO</name>
<dbReference type="GO" id="GO:0005975">
    <property type="term" value="P:carbohydrate metabolic process"/>
    <property type="evidence" value="ECO:0007669"/>
    <property type="project" value="InterPro"/>
</dbReference>
<feature type="binding site" evidence="1">
    <location>
        <position position="252"/>
    </location>
    <ligand>
        <name>Zn(2+)</name>
        <dbReference type="ChEBI" id="CHEBI:29105"/>
    </ligand>
</feature>
<gene>
    <name evidence="2" type="ORF">PAC_12092</name>
</gene>
<proteinExistence type="predicted"/>
<evidence type="ECO:0000256" key="1">
    <source>
        <dbReference type="PIRSR" id="PIRSR607822-1"/>
    </source>
</evidence>
<evidence type="ECO:0008006" key="4">
    <source>
        <dbReference type="Google" id="ProtNLM"/>
    </source>
</evidence>
<protein>
    <recommendedName>
        <fullName evidence="4">Lanthionine synthetase C-like protein 1</fullName>
    </recommendedName>
</protein>
<dbReference type="InterPro" id="IPR007822">
    <property type="entry name" value="LANC-like"/>
</dbReference>
<sequence>MSTKSRYFPNNSSTLSKVQDPRAELIHCLTAIVNGAPPQKPWSGKFLGLYSGPTSIAYLFLHLTKTHPDLIIEGKNGKEWCEAYLDCGSDEIAIDEGKRMGIKNGYLAWRSVKAALTKDINMVQEMLDGVNKLHESIGEGENELFDGRAGTLALLRVVRFWVPEAKGTVDEVMKMLIRHIITHRPCTWYDGSEFLGSAHGVVGTVLQVVLSDRSFAGELEGALEEVLDQQQEDGNWYIKMEKSDKGGYVQWCHGSPGVVIGLVRMRHCFPGLKDRLDSAIEKGRKNVWEKGVLIKEPCLCHGISGNMLALEGDQREHLMSFATRERVQEGIKDGSVVEANDDRYGLLFGEPGRAWAWMVLDSGQDLGFPAYSTEA</sequence>
<dbReference type="Pfam" id="PF05147">
    <property type="entry name" value="LANC_like"/>
    <property type="match status" value="1"/>
</dbReference>
<dbReference type="Gene3D" id="1.50.10.10">
    <property type="match status" value="1"/>
</dbReference>
<dbReference type="GO" id="GO:0031179">
    <property type="term" value="P:peptide modification"/>
    <property type="evidence" value="ECO:0007669"/>
    <property type="project" value="InterPro"/>
</dbReference>
<keyword evidence="1" id="KW-0479">Metal-binding</keyword>
<dbReference type="OrthoDB" id="10257263at2759"/>
<feature type="binding site" evidence="1">
    <location>
        <position position="301"/>
    </location>
    <ligand>
        <name>Zn(2+)</name>
        <dbReference type="ChEBI" id="CHEBI:29105"/>
    </ligand>
</feature>
<dbReference type="PRINTS" id="PR01950">
    <property type="entry name" value="LANCSUPER"/>
</dbReference>
<dbReference type="EMBL" id="FJOG01000020">
    <property type="protein sequence ID" value="CZR62195.1"/>
    <property type="molecule type" value="Genomic_DNA"/>
</dbReference>
<evidence type="ECO:0000313" key="3">
    <source>
        <dbReference type="Proteomes" id="UP000184330"/>
    </source>
</evidence>
<dbReference type="GO" id="GO:0005886">
    <property type="term" value="C:plasma membrane"/>
    <property type="evidence" value="ECO:0007669"/>
    <property type="project" value="TreeGrafter"/>
</dbReference>
<dbReference type="PANTHER" id="PTHR12736:SF7">
    <property type="entry name" value="LANC-LIKE PROTEIN 3"/>
    <property type="match status" value="1"/>
</dbReference>
<dbReference type="AlphaFoldDB" id="A0A1L7XB02"/>
<dbReference type="Proteomes" id="UP000184330">
    <property type="component" value="Unassembled WGS sequence"/>
</dbReference>
<reference evidence="2 3" key="1">
    <citation type="submission" date="2016-03" db="EMBL/GenBank/DDBJ databases">
        <authorList>
            <person name="Ploux O."/>
        </authorList>
    </citation>
    <scope>NUCLEOTIDE SEQUENCE [LARGE SCALE GENOMIC DNA]</scope>
    <source>
        <strain evidence="2 3">UAMH 11012</strain>
    </source>
</reference>
<dbReference type="PANTHER" id="PTHR12736">
    <property type="entry name" value="LANC-LIKE PROTEIN"/>
    <property type="match status" value="1"/>
</dbReference>
<dbReference type="SUPFAM" id="SSF158745">
    <property type="entry name" value="LanC-like"/>
    <property type="match status" value="1"/>
</dbReference>